<dbReference type="InterPro" id="IPR043519">
    <property type="entry name" value="NT_sf"/>
</dbReference>
<dbReference type="AlphaFoldDB" id="A0AAD2JLU4"/>
<dbReference type="SMART" id="SM00028">
    <property type="entry name" value="TPR"/>
    <property type="match status" value="9"/>
</dbReference>
<reference evidence="5" key="1">
    <citation type="submission" date="2023-08" db="EMBL/GenBank/DDBJ databases">
        <authorList>
            <person name="Audoor S."/>
            <person name="Bilcke G."/>
        </authorList>
    </citation>
    <scope>NUCLEOTIDE SEQUENCE</scope>
</reference>
<evidence type="ECO:0000313" key="6">
    <source>
        <dbReference type="Proteomes" id="UP001295423"/>
    </source>
</evidence>
<dbReference type="Pfam" id="PF13424">
    <property type="entry name" value="TPR_12"/>
    <property type="match status" value="1"/>
</dbReference>
<dbReference type="SUPFAM" id="SSF81301">
    <property type="entry name" value="Nucleotidyltransferase"/>
    <property type="match status" value="1"/>
</dbReference>
<dbReference type="Pfam" id="PF13374">
    <property type="entry name" value="TPR_10"/>
    <property type="match status" value="1"/>
</dbReference>
<dbReference type="InterPro" id="IPR011990">
    <property type="entry name" value="TPR-like_helical_dom_sf"/>
</dbReference>
<keyword evidence="6" id="KW-1185">Reference proteome</keyword>
<name>A0AAD2JLU4_9STRA</name>
<dbReference type="Pfam" id="PF17874">
    <property type="entry name" value="TPR_MalT"/>
    <property type="match status" value="1"/>
</dbReference>
<dbReference type="EMBL" id="CAKOGP040002091">
    <property type="protein sequence ID" value="CAJ1961307.1"/>
    <property type="molecule type" value="Genomic_DNA"/>
</dbReference>
<dbReference type="Proteomes" id="UP001295423">
    <property type="component" value="Unassembled WGS sequence"/>
</dbReference>
<feature type="repeat" description="TPR" evidence="3">
    <location>
        <begin position="1024"/>
        <end position="1057"/>
    </location>
</feature>
<evidence type="ECO:0000256" key="2">
    <source>
        <dbReference type="ARBA" id="ARBA00022803"/>
    </source>
</evidence>
<evidence type="ECO:0000313" key="5">
    <source>
        <dbReference type="EMBL" id="CAJ1961307.1"/>
    </source>
</evidence>
<dbReference type="InterPro" id="IPR041617">
    <property type="entry name" value="TPR_MalT"/>
</dbReference>
<organism evidence="5 6">
    <name type="scientific">Cylindrotheca closterium</name>
    <dbReference type="NCBI Taxonomy" id="2856"/>
    <lineage>
        <taxon>Eukaryota</taxon>
        <taxon>Sar</taxon>
        <taxon>Stramenopiles</taxon>
        <taxon>Ochrophyta</taxon>
        <taxon>Bacillariophyta</taxon>
        <taxon>Bacillariophyceae</taxon>
        <taxon>Bacillariophycidae</taxon>
        <taxon>Bacillariales</taxon>
        <taxon>Bacillariaceae</taxon>
        <taxon>Cylindrotheca</taxon>
    </lineage>
</organism>
<dbReference type="Gene3D" id="1.25.40.10">
    <property type="entry name" value="Tetratricopeptide repeat domain"/>
    <property type="match status" value="5"/>
</dbReference>
<evidence type="ECO:0000256" key="3">
    <source>
        <dbReference type="PROSITE-ProRule" id="PRU00339"/>
    </source>
</evidence>
<feature type="domain" description="MalT-like TPR region" evidence="4">
    <location>
        <begin position="995"/>
        <end position="1134"/>
    </location>
</feature>
<keyword evidence="2 3" id="KW-0802">TPR repeat</keyword>
<comment type="caution">
    <text evidence="5">The sequence shown here is derived from an EMBL/GenBank/DDBJ whole genome shotgun (WGS) entry which is preliminary data.</text>
</comment>
<sequence>MSQGKKFAALASVFFTSAKQDNPEAAKQALSPQQRDVYHIYRTMLSVGISPTRVKLLMLLSRIPIEVIHAVMVQPTDTNRKVQSRKHHEMEHELDAMAALMVKREQWDEAYRLYRQILTLKRESHHRMSTISKSKDHVSIHSTYNHLIFVLLNEHVGSDIPNRFEKAMELYQEKLDSDWDSFSSIDYRGSGSWESCQLLNSVLLDGRRNDALLWYQQLAETRETNGDDANLIATIYHRMALLLDRATDSPEIPMALELFEKALQLYLQNPRDNLDKIEVTCSKLLNQRNRQSDGLLGLENDQKILDLYHRLVDVYTEVCGESDVMVAETYIKIAQFLEWRGRLEECIEIYQNLAEVQRRTLGDKDIALGTTYIRIAWLFRRQNNLEETRRLYVMILNIYHYHYAKADASVVARAYVYMVDLLLELGHVDEVIDLCERWLRTCEDRIFESDASTSSNSSSNNEYSNKLAHRTHTSLVNKLIKGGKKDEAMGVCQRFLDMYKAVFGEKPHPLVVHGRQCTAKVLREQGKEAEAVEMERLANGTTIALIVQKTYLINKGGEDAVASILKQTSQNASQKPALRSETKEFLSTLQGYLDCRSKMDAKYREIDEFQVIAKFELKTDSNGIIVPVASRKNRPLFKQKYQQQTVNGQPVRTLNDLYAAAEIALPVFQETIQKIVCLVRKRSDISEGDIIIKFAKLKGRDRSSNKAEDDYSNRDPGPGISWLFDIVRGSIEFTSAAQVRACLEVIQNDDSIHIVKAKNRFQEPTLSGYRDLNIQVRIDTQQGFFHICEVQLHHQAILFLDKQLKSHSYYEYFRKYFAGSIGSLQSRLEDLRRISEGGVIDNSFLIRLVETSDDEERLERLGSLFWHQLCEYNWALRVYRRMLDIQLEVSGATDSSAKTYLKIAMLLTEKGNLDEAWELCKACLQLRRHIDGEENAAFAEVYIQMALILTYRQGAFDDALKLCRHVLDIQNATFGPSSLPAADTLNHIADNLAKQGQLEEASSCLKDSIEIKANNLGEEHSLVAVGLQVMARLTMDRGKLEEALQLFDRSLEITKRTLGEEHSSIAKIYRGKARVLHDQGKLDEALLVYKRSLELLKKNYGETHYLVLDTYATLSDILHQQGRISEAEEYSNKKRDAKRKKLGLGGGQNILFSAIQSRKGGHTA</sequence>
<accession>A0AAD2JLU4</accession>
<dbReference type="PANTHER" id="PTHR45641:SF19">
    <property type="entry name" value="NEPHROCYSTIN-3"/>
    <property type="match status" value="1"/>
</dbReference>
<keyword evidence="1" id="KW-0677">Repeat</keyword>
<dbReference type="Pfam" id="PF13181">
    <property type="entry name" value="TPR_8"/>
    <property type="match status" value="1"/>
</dbReference>
<dbReference type="PANTHER" id="PTHR45641">
    <property type="entry name" value="TETRATRICOPEPTIDE REPEAT PROTEIN (AFU_ORTHOLOGUE AFUA_6G03870)"/>
    <property type="match status" value="1"/>
</dbReference>
<protein>
    <recommendedName>
        <fullName evidence="4">MalT-like TPR region domain-containing protein</fullName>
    </recommendedName>
</protein>
<dbReference type="InterPro" id="IPR019734">
    <property type="entry name" value="TPR_rpt"/>
</dbReference>
<dbReference type="PROSITE" id="PS50005">
    <property type="entry name" value="TPR"/>
    <property type="match status" value="2"/>
</dbReference>
<proteinExistence type="predicted"/>
<dbReference type="SUPFAM" id="SSF48452">
    <property type="entry name" value="TPR-like"/>
    <property type="match status" value="4"/>
</dbReference>
<gene>
    <name evidence="5" type="ORF">CYCCA115_LOCUS19132</name>
</gene>
<evidence type="ECO:0000256" key="1">
    <source>
        <dbReference type="ARBA" id="ARBA00022737"/>
    </source>
</evidence>
<feature type="repeat" description="TPR" evidence="3">
    <location>
        <begin position="1066"/>
        <end position="1099"/>
    </location>
</feature>
<evidence type="ECO:0000259" key="4">
    <source>
        <dbReference type="Pfam" id="PF17874"/>
    </source>
</evidence>